<name>J4KP13_BEAB2</name>
<gene>
    <name evidence="5" type="ORF">BBA_04594</name>
</gene>
<evidence type="ECO:0000256" key="1">
    <source>
        <dbReference type="ARBA" id="ARBA00005736"/>
    </source>
</evidence>
<evidence type="ECO:0000256" key="3">
    <source>
        <dbReference type="SAM" id="MobiDB-lite"/>
    </source>
</evidence>
<keyword evidence="5" id="KW-0378">Hydrolase</keyword>
<dbReference type="InterPro" id="IPR024336">
    <property type="entry name" value="tRNA_splic_suSen54_N"/>
</dbReference>
<keyword evidence="6" id="KW-1185">Reference proteome</keyword>
<feature type="region of interest" description="Disordered" evidence="3">
    <location>
        <begin position="1"/>
        <end position="30"/>
    </location>
</feature>
<dbReference type="GeneID" id="19887606"/>
<dbReference type="GO" id="GO:0004519">
    <property type="term" value="F:endonuclease activity"/>
    <property type="evidence" value="ECO:0007669"/>
    <property type="project" value="UniProtKB-KW"/>
</dbReference>
<keyword evidence="5" id="KW-0540">Nuclease</keyword>
<sequence length="510" mass="56550">MSFDDDDNPAIVARPPSAGGADGAAAAEEAMEDEMPDYKLFMSMFDKRGISSKSIRKGEKDFESHGTRAQDGVLETSRRALEDVLSYTRIHRGDGWVRGWYVPDFWSEDGTDPVGLLNPKQDDGRLMLRDRVVVVEHERGSWMKDIGRSVPAGINSTEAQKPGVGRLWLLPEEALHMVERGTLDLWWPYRDLGELLGPGEASGPDDYDVGMPVSLEAAYSLLLGEDGERGKISLPRYQVFTHLKRGGFHVLRAPGEQSDARSADTAQTMSNTAGAALLQWLLTLVGWGRDVQQQQQTEPKKHSFGPLVSPGLYRAYTPVYEQLSLLPRHRPQRRLTFTHQEDNVSSPSSSPRSPYEVFFHVWKSGGAPFSKRSPPTPNFRIAVSDTDLHSLPTLEEMSALLESTPLDEPSSNAAWKGPGRLYQRLKHGHRNVLVAVVDRGLVNYMRFGEGAFGEERLYERLDAARRGARGGGGGAGGKRELKKRDFGFHKSKGRKLHYTCGNTLTASSPP</sequence>
<dbReference type="Pfam" id="PF12928">
    <property type="entry name" value="tRNA_int_end_N2"/>
    <property type="match status" value="1"/>
</dbReference>
<feature type="domain" description="tRNA-splicing endonuclease subunit Sen54 N-terminal" evidence="4">
    <location>
        <begin position="83"/>
        <end position="187"/>
    </location>
</feature>
<dbReference type="PANTHER" id="PTHR21027:SF1">
    <property type="entry name" value="TRNA-SPLICING ENDONUCLEASE SUBUNIT SEN54"/>
    <property type="match status" value="1"/>
</dbReference>
<organism evidence="5 6">
    <name type="scientific">Beauveria bassiana (strain ARSEF 2860)</name>
    <name type="common">White muscardine disease fungus</name>
    <name type="synonym">Tritirachium shiotae</name>
    <dbReference type="NCBI Taxonomy" id="655819"/>
    <lineage>
        <taxon>Eukaryota</taxon>
        <taxon>Fungi</taxon>
        <taxon>Dikarya</taxon>
        <taxon>Ascomycota</taxon>
        <taxon>Pezizomycotina</taxon>
        <taxon>Sordariomycetes</taxon>
        <taxon>Hypocreomycetidae</taxon>
        <taxon>Hypocreales</taxon>
        <taxon>Cordycipitaceae</taxon>
        <taxon>Beauveria</taxon>
    </lineage>
</organism>
<keyword evidence="5" id="KW-0255">Endonuclease</keyword>
<accession>J4KP13</accession>
<reference evidence="5 6" key="1">
    <citation type="journal article" date="2012" name="Sci. Rep.">
        <title>Genomic perspectives on the evolution of fungal entomopathogenicity in Beauveria bassiana.</title>
        <authorList>
            <person name="Xiao G."/>
            <person name="Ying S.H."/>
            <person name="Zheng P."/>
            <person name="Wang Z.L."/>
            <person name="Zhang S."/>
            <person name="Xie X.Q."/>
            <person name="Shang Y."/>
            <person name="St Leger R.J."/>
            <person name="Zhao G.P."/>
            <person name="Wang C."/>
            <person name="Feng M.G."/>
        </authorList>
    </citation>
    <scope>NUCLEOTIDE SEQUENCE [LARGE SCALE GENOMIC DNA]</scope>
    <source>
        <strain evidence="5 6">ARSEF 2860</strain>
    </source>
</reference>
<dbReference type="AlphaFoldDB" id="J4KP13"/>
<keyword evidence="2" id="KW-0819">tRNA processing</keyword>
<dbReference type="Proteomes" id="UP000002762">
    <property type="component" value="Unassembled WGS sequence"/>
</dbReference>
<dbReference type="FunCoup" id="J4KP13">
    <property type="interactions" value="52"/>
</dbReference>
<dbReference type="HOGENOM" id="CLU_028449_2_0_1"/>
<dbReference type="InterPro" id="IPR024337">
    <property type="entry name" value="tRNA_splic_suSen54"/>
</dbReference>
<protein>
    <submittedName>
        <fullName evidence="5">tRNA splicing endonuclease subunit</fullName>
    </submittedName>
</protein>
<comment type="similarity">
    <text evidence="1">Belongs to the SEN54 family.</text>
</comment>
<dbReference type="GO" id="GO:0000379">
    <property type="term" value="P:tRNA-type intron splice site recognition and cleavage"/>
    <property type="evidence" value="ECO:0007669"/>
    <property type="project" value="TreeGrafter"/>
</dbReference>
<dbReference type="OrthoDB" id="408683at2759"/>
<dbReference type="EMBL" id="JH725159">
    <property type="protein sequence ID" value="EJP66654.1"/>
    <property type="molecule type" value="Genomic_DNA"/>
</dbReference>
<proteinExistence type="inferred from homology"/>
<evidence type="ECO:0000313" key="5">
    <source>
        <dbReference type="EMBL" id="EJP66654.1"/>
    </source>
</evidence>
<dbReference type="InParanoid" id="J4KP13"/>
<dbReference type="PANTHER" id="PTHR21027">
    <property type="entry name" value="TRNA-SPLICING ENDONUCLEASE SUBUNIT SEN54"/>
    <property type="match status" value="1"/>
</dbReference>
<dbReference type="GO" id="GO:0000214">
    <property type="term" value="C:tRNA-intron endonuclease complex"/>
    <property type="evidence" value="ECO:0007669"/>
    <property type="project" value="TreeGrafter"/>
</dbReference>
<dbReference type="STRING" id="655819.J4KP13"/>
<dbReference type="RefSeq" id="XP_008597913.1">
    <property type="nucleotide sequence ID" value="XM_008599691.1"/>
</dbReference>
<evidence type="ECO:0000256" key="2">
    <source>
        <dbReference type="ARBA" id="ARBA00022694"/>
    </source>
</evidence>
<evidence type="ECO:0000259" key="4">
    <source>
        <dbReference type="Pfam" id="PF12928"/>
    </source>
</evidence>
<evidence type="ECO:0000313" key="6">
    <source>
        <dbReference type="Proteomes" id="UP000002762"/>
    </source>
</evidence>